<dbReference type="RefSeq" id="WP_161674147.1">
    <property type="nucleotide sequence ID" value="NZ_JAABLP010000001.1"/>
</dbReference>
<dbReference type="Proteomes" id="UP000541347">
    <property type="component" value="Unassembled WGS sequence"/>
</dbReference>
<dbReference type="PANTHER" id="PTHR37816">
    <property type="entry name" value="YALI0E33011P"/>
    <property type="match status" value="1"/>
</dbReference>
<dbReference type="Gene3D" id="3.40.50.300">
    <property type="entry name" value="P-loop containing nucleotide triphosphate hydrolases"/>
    <property type="match status" value="1"/>
</dbReference>
<keyword evidence="2" id="KW-1185">Reference proteome</keyword>
<dbReference type="Pfam" id="PF13238">
    <property type="entry name" value="AAA_18"/>
    <property type="match status" value="1"/>
</dbReference>
<protein>
    <submittedName>
        <fullName evidence="1">AAA family ATPase</fullName>
    </submittedName>
</protein>
<dbReference type="InterPro" id="IPR052922">
    <property type="entry name" value="Cytidylate_Kinase-2"/>
</dbReference>
<comment type="caution">
    <text evidence="1">The sequence shown here is derived from an EMBL/GenBank/DDBJ whole genome shotgun (WGS) entry which is preliminary data.</text>
</comment>
<dbReference type="InterPro" id="IPR027417">
    <property type="entry name" value="P-loop_NTPase"/>
</dbReference>
<proteinExistence type="predicted"/>
<dbReference type="EMBL" id="JAABLP010000001">
    <property type="protein sequence ID" value="NBN62848.1"/>
    <property type="molecule type" value="Genomic_DNA"/>
</dbReference>
<dbReference type="SUPFAM" id="SSF52540">
    <property type="entry name" value="P-loop containing nucleoside triphosphate hydrolases"/>
    <property type="match status" value="1"/>
</dbReference>
<reference evidence="1 2" key="1">
    <citation type="submission" date="2020-01" db="EMBL/GenBank/DDBJ databases">
        <authorList>
            <person name="Peng S.Y."/>
            <person name="Li J."/>
            <person name="Wang M."/>
            <person name="Wang L."/>
            <person name="Wang C.Q."/>
            <person name="Wang J.R."/>
        </authorList>
    </citation>
    <scope>NUCLEOTIDE SEQUENCE [LARGE SCALE GENOMIC DNA]</scope>
    <source>
        <strain evidence="1 2">XCT-34</strain>
    </source>
</reference>
<organism evidence="1 2">
    <name type="scientific">Pannonibacter tanglangensis</name>
    <dbReference type="NCBI Taxonomy" id="2750084"/>
    <lineage>
        <taxon>Bacteria</taxon>
        <taxon>Pseudomonadati</taxon>
        <taxon>Pseudomonadota</taxon>
        <taxon>Alphaproteobacteria</taxon>
        <taxon>Hyphomicrobiales</taxon>
        <taxon>Stappiaceae</taxon>
        <taxon>Pannonibacter</taxon>
    </lineage>
</organism>
<accession>A0ABW9ZFM2</accession>
<sequence length="191" mass="22221">MQRVMIVGGPGSGKSTLARELGTRTGLPVFHMDQIHWQPGWVERSKDEKDRLSSEVHRQDRWIFEGGHSRTYPERIARADTFIWLDVPVTLRTIRVLRRSWVYRGQSRPDLPEGCPEQFNGRTVEFLKFIWDTRHSSRAKLLEVWQSPPAHLTLHRFTRLKEVRQFLASLEKEQRGQAVTGTSPGHARPHP</sequence>
<dbReference type="PANTHER" id="PTHR37816:SF2">
    <property type="entry name" value="DNA TOPOLOGY MODULATION PROTEIN FLAR-RELATED PROTEIN"/>
    <property type="match status" value="1"/>
</dbReference>
<gene>
    <name evidence="1" type="ORF">GWI71_04060</name>
</gene>
<name>A0ABW9ZFM2_9HYPH</name>
<evidence type="ECO:0000313" key="1">
    <source>
        <dbReference type="EMBL" id="NBN62848.1"/>
    </source>
</evidence>
<evidence type="ECO:0000313" key="2">
    <source>
        <dbReference type="Proteomes" id="UP000541347"/>
    </source>
</evidence>